<keyword evidence="1" id="KW-1133">Transmembrane helix</keyword>
<keyword evidence="1" id="KW-0472">Membrane</keyword>
<dbReference type="InterPro" id="IPR045584">
    <property type="entry name" value="Pilin-like"/>
</dbReference>
<dbReference type="InterPro" id="IPR012902">
    <property type="entry name" value="N_methyl_site"/>
</dbReference>
<protein>
    <submittedName>
        <fullName evidence="2">Prepilin-type N-terminal cleavage/methylation domain-containing protein</fullName>
    </submittedName>
</protein>
<evidence type="ECO:0000313" key="2">
    <source>
        <dbReference type="EMBL" id="MDZ8119285.1"/>
    </source>
</evidence>
<keyword evidence="1" id="KW-0812">Transmembrane</keyword>
<gene>
    <name evidence="2" type="ORF">P9H32_11685</name>
</gene>
<reference evidence="2 3" key="1">
    <citation type="journal article" date="2024" name="Appl. Environ. Microbiol.">
        <title>Pontiella agarivorans sp. nov., a novel marine anaerobic bacterium capable of degrading macroalgal polysaccharides and fixing nitrogen.</title>
        <authorList>
            <person name="Liu N."/>
            <person name="Kivenson V."/>
            <person name="Peng X."/>
            <person name="Cui Z."/>
            <person name="Lankiewicz T.S."/>
            <person name="Gosselin K.M."/>
            <person name="English C.J."/>
            <person name="Blair E.M."/>
            <person name="O'Malley M.A."/>
            <person name="Valentine D.L."/>
        </authorList>
    </citation>
    <scope>NUCLEOTIDE SEQUENCE [LARGE SCALE GENOMIC DNA]</scope>
    <source>
        <strain evidence="2 3">NLcol2</strain>
    </source>
</reference>
<evidence type="ECO:0000313" key="3">
    <source>
        <dbReference type="Proteomes" id="UP001290861"/>
    </source>
</evidence>
<dbReference type="EMBL" id="JARVCO010000010">
    <property type="protein sequence ID" value="MDZ8119285.1"/>
    <property type="molecule type" value="Genomic_DNA"/>
</dbReference>
<name>A0ABU5MYM5_9BACT</name>
<accession>A0ABU5MYM5</accession>
<dbReference type="RefSeq" id="WP_322609069.1">
    <property type="nucleotide sequence ID" value="NZ_JARVCO010000010.1"/>
</dbReference>
<sequence>MKICSTAKSRTRRGFSLIEIMVAVLILGVLAIGGAALMQRTGITVTEQKHKRIALETANRRLEQLRAQPYEFLNDGPVGAVRYASVRYADGSYRIVQDQPEETVSINGSERPVYVELVRFSETVPEREFVQATVYVEYRDGETVSLRTILR</sequence>
<dbReference type="SUPFAM" id="SSF54523">
    <property type="entry name" value="Pili subunits"/>
    <property type="match status" value="1"/>
</dbReference>
<comment type="caution">
    <text evidence="2">The sequence shown here is derived from an EMBL/GenBank/DDBJ whole genome shotgun (WGS) entry which is preliminary data.</text>
</comment>
<keyword evidence="3" id="KW-1185">Reference proteome</keyword>
<proteinExistence type="predicted"/>
<evidence type="ECO:0000256" key="1">
    <source>
        <dbReference type="SAM" id="Phobius"/>
    </source>
</evidence>
<feature type="transmembrane region" description="Helical" evidence="1">
    <location>
        <begin position="20"/>
        <end position="38"/>
    </location>
</feature>
<dbReference type="Proteomes" id="UP001290861">
    <property type="component" value="Unassembled WGS sequence"/>
</dbReference>
<dbReference type="NCBIfam" id="TIGR02532">
    <property type="entry name" value="IV_pilin_GFxxxE"/>
    <property type="match status" value="1"/>
</dbReference>
<dbReference type="Pfam" id="PF07963">
    <property type="entry name" value="N_methyl"/>
    <property type="match status" value="1"/>
</dbReference>
<organism evidence="2 3">
    <name type="scientific">Pontiella agarivorans</name>
    <dbReference type="NCBI Taxonomy" id="3038953"/>
    <lineage>
        <taxon>Bacteria</taxon>
        <taxon>Pseudomonadati</taxon>
        <taxon>Kiritimatiellota</taxon>
        <taxon>Kiritimatiellia</taxon>
        <taxon>Kiritimatiellales</taxon>
        <taxon>Pontiellaceae</taxon>
        <taxon>Pontiella</taxon>
    </lineage>
</organism>